<sequence length="233" mass="24890">MECYGLHIVGAVFEELQVKLPDPTWSFDVRKAIVRSSVESFANSIATVAPDQLAPLFCLSTGGRSQPSTGGRVPASVYLAVVPPTIPPEGPGPGDHRVTGLNPFHRYGEDRARRGAGRQRQGSPASAPAPNHTNQASPALECPGRPQPGRPDTSGDLAPGTHGSWALSSPSSQRGQLRVGPGRLPASGNQRSPPDRSTRPRPQQRRRRLCRSHPDGVISPQCLQIPYVCRGLL</sequence>
<keyword evidence="3" id="KW-1185">Reference proteome</keyword>
<comment type="caution">
    <text evidence="2">The sequence shown here is derived from an EMBL/GenBank/DDBJ whole genome shotgun (WGS) entry which is preliminary data.</text>
</comment>
<gene>
    <name evidence="2" type="ORF">NDU88_001943</name>
</gene>
<proteinExistence type="predicted"/>
<feature type="compositionally biased region" description="Basic residues" evidence="1">
    <location>
        <begin position="202"/>
        <end position="211"/>
    </location>
</feature>
<evidence type="ECO:0000256" key="1">
    <source>
        <dbReference type="SAM" id="MobiDB-lite"/>
    </source>
</evidence>
<protein>
    <submittedName>
        <fullName evidence="2">Uncharacterized protein</fullName>
    </submittedName>
</protein>
<evidence type="ECO:0000313" key="2">
    <source>
        <dbReference type="EMBL" id="KAJ1198099.1"/>
    </source>
</evidence>
<dbReference type="Proteomes" id="UP001066276">
    <property type="component" value="Chromosome 2_1"/>
</dbReference>
<feature type="region of interest" description="Disordered" evidence="1">
    <location>
        <begin position="84"/>
        <end position="103"/>
    </location>
</feature>
<accession>A0AAV7VDC6</accession>
<evidence type="ECO:0000313" key="3">
    <source>
        <dbReference type="Proteomes" id="UP001066276"/>
    </source>
</evidence>
<feature type="region of interest" description="Disordered" evidence="1">
    <location>
        <begin position="112"/>
        <end position="216"/>
    </location>
</feature>
<feature type="compositionally biased region" description="Polar residues" evidence="1">
    <location>
        <begin position="166"/>
        <end position="175"/>
    </location>
</feature>
<dbReference type="EMBL" id="JANPWB010000003">
    <property type="protein sequence ID" value="KAJ1198099.1"/>
    <property type="molecule type" value="Genomic_DNA"/>
</dbReference>
<dbReference type="AlphaFoldDB" id="A0AAV7VDC6"/>
<name>A0AAV7VDC6_PLEWA</name>
<reference evidence="2" key="1">
    <citation type="journal article" date="2022" name="bioRxiv">
        <title>Sequencing and chromosome-scale assembly of the giantPleurodeles waltlgenome.</title>
        <authorList>
            <person name="Brown T."/>
            <person name="Elewa A."/>
            <person name="Iarovenko S."/>
            <person name="Subramanian E."/>
            <person name="Araus A.J."/>
            <person name="Petzold A."/>
            <person name="Susuki M."/>
            <person name="Suzuki K.-i.T."/>
            <person name="Hayashi T."/>
            <person name="Toyoda A."/>
            <person name="Oliveira C."/>
            <person name="Osipova E."/>
            <person name="Leigh N.D."/>
            <person name="Simon A."/>
            <person name="Yun M.H."/>
        </authorList>
    </citation>
    <scope>NUCLEOTIDE SEQUENCE</scope>
    <source>
        <strain evidence="2">20211129_DDA</strain>
        <tissue evidence="2">Liver</tissue>
    </source>
</reference>
<organism evidence="2 3">
    <name type="scientific">Pleurodeles waltl</name>
    <name type="common">Iberian ribbed newt</name>
    <dbReference type="NCBI Taxonomy" id="8319"/>
    <lineage>
        <taxon>Eukaryota</taxon>
        <taxon>Metazoa</taxon>
        <taxon>Chordata</taxon>
        <taxon>Craniata</taxon>
        <taxon>Vertebrata</taxon>
        <taxon>Euteleostomi</taxon>
        <taxon>Amphibia</taxon>
        <taxon>Batrachia</taxon>
        <taxon>Caudata</taxon>
        <taxon>Salamandroidea</taxon>
        <taxon>Salamandridae</taxon>
        <taxon>Pleurodelinae</taxon>
        <taxon>Pleurodeles</taxon>
    </lineage>
</organism>